<name>R7WCJ3_AEGTA</name>
<proteinExistence type="predicted"/>
<feature type="compositionally biased region" description="Basic and acidic residues" evidence="1">
    <location>
        <begin position="458"/>
        <end position="467"/>
    </location>
</feature>
<organism evidence="3">
    <name type="scientific">Aegilops tauschii</name>
    <name type="common">Tausch's goatgrass</name>
    <name type="synonym">Aegilops squarrosa</name>
    <dbReference type="NCBI Taxonomy" id="37682"/>
    <lineage>
        <taxon>Eukaryota</taxon>
        <taxon>Viridiplantae</taxon>
        <taxon>Streptophyta</taxon>
        <taxon>Embryophyta</taxon>
        <taxon>Tracheophyta</taxon>
        <taxon>Spermatophyta</taxon>
        <taxon>Magnoliopsida</taxon>
        <taxon>Liliopsida</taxon>
        <taxon>Poales</taxon>
        <taxon>Poaceae</taxon>
        <taxon>BOP clade</taxon>
        <taxon>Pooideae</taxon>
        <taxon>Triticodae</taxon>
        <taxon>Triticeae</taxon>
        <taxon>Triticinae</taxon>
        <taxon>Aegilops</taxon>
    </lineage>
</organism>
<feature type="region of interest" description="Disordered" evidence="1">
    <location>
        <begin position="147"/>
        <end position="173"/>
    </location>
</feature>
<accession>R7WCJ3</accession>
<feature type="region of interest" description="Disordered" evidence="1">
    <location>
        <begin position="458"/>
        <end position="477"/>
    </location>
</feature>
<evidence type="ECO:0000256" key="1">
    <source>
        <dbReference type="SAM" id="MobiDB-lite"/>
    </source>
</evidence>
<feature type="compositionally biased region" description="Basic and acidic residues" evidence="1">
    <location>
        <begin position="163"/>
        <end position="173"/>
    </location>
</feature>
<feature type="compositionally biased region" description="Acidic residues" evidence="1">
    <location>
        <begin position="514"/>
        <end position="523"/>
    </location>
</feature>
<evidence type="ECO:0000313" key="3">
    <source>
        <dbReference type="EnsemblPlants" id="EMT20261"/>
    </source>
</evidence>
<sequence>MEGRRGAGADAVMSTFTTTCHRAGGQPTPGLLFPPFSGNFYLRREESPLAADMASGCAKRKHGGEARCRCRCRHVHVHYHLPPRRRVSLLRWLPRPRLSLLSYLLIPPVLCFALLAFVVSFLWFTLLYFVASLLSKDGNLESVKNGGIGPASDVEDSGQEGNSEAKGKAVRHAAEHLTGDSATAQVSFRRLEIQEVRADGFSQISRRNDNKLVEDVNIFETSSAKADSEEFSGWRQVQDVPVGWFVDEHNIRVDSSSTPGDLFPSLYSTDSAEIHDLPDLDELRGMSSDFLAESKQNMLVPSNTSFHHHSISDGHGEEYCNDRKELSARGTYEIIDFIDKHETRDQTPDGSFVEDEETGQFESSDEGSTQEKDANSVLELVVDSIATLEDFREKQEVQMVPEVLITEANAEQSVGASNEGQDSSSEKEASMVSLHSVCEDAASSDASSHHYLVYEDDKQEEVTEHSTAEAPDPASAVVCNIFENRQTPRREASDGFENDDEAREVASQESLGDQADEINDDSASEGSQKSLLFSFLH</sequence>
<reference evidence="3" key="1">
    <citation type="submission" date="2015-06" db="UniProtKB">
        <authorList>
            <consortium name="EnsemblPlants"/>
        </authorList>
    </citation>
    <scope>IDENTIFICATION</scope>
</reference>
<keyword evidence="2" id="KW-1133">Transmembrane helix</keyword>
<feature type="region of interest" description="Disordered" evidence="1">
    <location>
        <begin position="483"/>
        <end position="537"/>
    </location>
</feature>
<dbReference type="EnsemblPlants" id="EMT20261">
    <property type="protein sequence ID" value="EMT20261"/>
    <property type="gene ID" value="F775_08187"/>
</dbReference>
<feature type="compositionally biased region" description="Acidic residues" evidence="1">
    <location>
        <begin position="352"/>
        <end position="365"/>
    </location>
</feature>
<feature type="compositionally biased region" description="Polar residues" evidence="1">
    <location>
        <begin position="410"/>
        <end position="423"/>
    </location>
</feature>
<dbReference type="AlphaFoldDB" id="R7WCJ3"/>
<keyword evidence="2" id="KW-0472">Membrane</keyword>
<keyword evidence="2" id="KW-0812">Transmembrane</keyword>
<protein>
    <submittedName>
        <fullName evidence="3">Uncharacterized protein</fullName>
    </submittedName>
</protein>
<feature type="region of interest" description="Disordered" evidence="1">
    <location>
        <begin position="339"/>
        <end position="374"/>
    </location>
</feature>
<evidence type="ECO:0000256" key="2">
    <source>
        <dbReference type="SAM" id="Phobius"/>
    </source>
</evidence>
<feature type="transmembrane region" description="Helical" evidence="2">
    <location>
        <begin position="100"/>
        <end position="130"/>
    </location>
</feature>
<feature type="region of interest" description="Disordered" evidence="1">
    <location>
        <begin position="410"/>
        <end position="434"/>
    </location>
</feature>